<protein>
    <submittedName>
        <fullName evidence="2">Uncharacterized protein</fullName>
    </submittedName>
</protein>
<gene>
    <name evidence="2" type="ORF">A3C04_02570</name>
</gene>
<comment type="caution">
    <text evidence="2">The sequence shown here is derived from an EMBL/GenBank/DDBJ whole genome shotgun (WGS) entry which is preliminary data.</text>
</comment>
<accession>A0A1G2R515</accession>
<organism evidence="2 3">
    <name type="scientific">Candidatus Wildermuthbacteria bacterium RIFCSPHIGHO2_02_FULL_45_25</name>
    <dbReference type="NCBI Taxonomy" id="1802450"/>
    <lineage>
        <taxon>Bacteria</taxon>
        <taxon>Candidatus Wildermuthiibacteriota</taxon>
    </lineage>
</organism>
<feature type="coiled-coil region" evidence="1">
    <location>
        <begin position="49"/>
        <end position="83"/>
    </location>
</feature>
<dbReference type="Proteomes" id="UP000178092">
    <property type="component" value="Unassembled WGS sequence"/>
</dbReference>
<evidence type="ECO:0000256" key="1">
    <source>
        <dbReference type="SAM" id="Coils"/>
    </source>
</evidence>
<sequence>MQQAFSELIQYLDEKFQKSASKEDIVSLQARVDEKFTRAFDVFATKDELQELMGRVEQLNDSVHALTNAIDRLVKSVDDLRIEYSAMAMQLTRHEKWIQQLAEKLGLKLEQ</sequence>
<keyword evidence="1" id="KW-0175">Coiled coil</keyword>
<evidence type="ECO:0000313" key="2">
    <source>
        <dbReference type="EMBL" id="OHA67171.1"/>
    </source>
</evidence>
<dbReference type="AlphaFoldDB" id="A0A1G2R515"/>
<proteinExistence type="predicted"/>
<dbReference type="EMBL" id="MHTV01000015">
    <property type="protein sequence ID" value="OHA67171.1"/>
    <property type="molecule type" value="Genomic_DNA"/>
</dbReference>
<reference evidence="2 3" key="1">
    <citation type="journal article" date="2016" name="Nat. Commun.">
        <title>Thousands of microbial genomes shed light on interconnected biogeochemical processes in an aquifer system.</title>
        <authorList>
            <person name="Anantharaman K."/>
            <person name="Brown C.T."/>
            <person name="Hug L.A."/>
            <person name="Sharon I."/>
            <person name="Castelle C.J."/>
            <person name="Probst A.J."/>
            <person name="Thomas B.C."/>
            <person name="Singh A."/>
            <person name="Wilkins M.J."/>
            <person name="Karaoz U."/>
            <person name="Brodie E.L."/>
            <person name="Williams K.H."/>
            <person name="Hubbard S.S."/>
            <person name="Banfield J.F."/>
        </authorList>
    </citation>
    <scope>NUCLEOTIDE SEQUENCE [LARGE SCALE GENOMIC DNA]</scope>
</reference>
<name>A0A1G2R515_9BACT</name>
<evidence type="ECO:0000313" key="3">
    <source>
        <dbReference type="Proteomes" id="UP000178092"/>
    </source>
</evidence>